<dbReference type="AlphaFoldDB" id="A0A1J5SKF4"/>
<name>A0A1J5SKF4_9ZZZZ</name>
<dbReference type="EMBL" id="MLJW01000029">
    <property type="protein sequence ID" value="OIR08919.1"/>
    <property type="molecule type" value="Genomic_DNA"/>
</dbReference>
<accession>A0A1J5SKF4</accession>
<protein>
    <submittedName>
        <fullName evidence="2">Uncharacterized protein</fullName>
    </submittedName>
</protein>
<gene>
    <name evidence="2" type="ORF">GALL_89130</name>
</gene>
<sequence length="40" mass="4224">MTYKDSDKIKQEDVTFSMVLGWLAAAATAIASVAGIVSFS</sequence>
<keyword evidence="1" id="KW-0812">Transmembrane</keyword>
<evidence type="ECO:0000256" key="1">
    <source>
        <dbReference type="SAM" id="Phobius"/>
    </source>
</evidence>
<keyword evidence="1" id="KW-0472">Membrane</keyword>
<reference evidence="2" key="1">
    <citation type="submission" date="2016-10" db="EMBL/GenBank/DDBJ databases">
        <title>Sequence of Gallionella enrichment culture.</title>
        <authorList>
            <person name="Poehlein A."/>
            <person name="Muehling M."/>
            <person name="Daniel R."/>
        </authorList>
    </citation>
    <scope>NUCLEOTIDE SEQUENCE</scope>
</reference>
<proteinExistence type="predicted"/>
<feature type="transmembrane region" description="Helical" evidence="1">
    <location>
        <begin position="20"/>
        <end position="39"/>
    </location>
</feature>
<evidence type="ECO:0000313" key="2">
    <source>
        <dbReference type="EMBL" id="OIR08919.1"/>
    </source>
</evidence>
<organism evidence="2">
    <name type="scientific">mine drainage metagenome</name>
    <dbReference type="NCBI Taxonomy" id="410659"/>
    <lineage>
        <taxon>unclassified sequences</taxon>
        <taxon>metagenomes</taxon>
        <taxon>ecological metagenomes</taxon>
    </lineage>
</organism>
<comment type="caution">
    <text evidence="2">The sequence shown here is derived from an EMBL/GenBank/DDBJ whole genome shotgun (WGS) entry which is preliminary data.</text>
</comment>
<keyword evidence="1" id="KW-1133">Transmembrane helix</keyword>